<feature type="domain" description="HTH lysR-type" evidence="5">
    <location>
        <begin position="1"/>
        <end position="58"/>
    </location>
</feature>
<dbReference type="EMBL" id="JAUZQE010000003">
    <property type="protein sequence ID" value="MDR4124744.1"/>
    <property type="molecule type" value="Genomic_DNA"/>
</dbReference>
<dbReference type="SUPFAM" id="SSF46785">
    <property type="entry name" value="Winged helix' DNA-binding domain"/>
    <property type="match status" value="1"/>
</dbReference>
<keyword evidence="4" id="KW-0804">Transcription</keyword>
<protein>
    <submittedName>
        <fullName evidence="6">LysR family transcriptional regulator</fullName>
    </submittedName>
</protein>
<comment type="similarity">
    <text evidence="1">Belongs to the LysR transcriptional regulatory family.</text>
</comment>
<dbReference type="Pfam" id="PF03466">
    <property type="entry name" value="LysR_substrate"/>
    <property type="match status" value="1"/>
</dbReference>
<dbReference type="PROSITE" id="PS50931">
    <property type="entry name" value="HTH_LYSR"/>
    <property type="match status" value="1"/>
</dbReference>
<dbReference type="InterPro" id="IPR005119">
    <property type="entry name" value="LysR_subst-bd"/>
</dbReference>
<reference evidence="6 7" key="1">
    <citation type="submission" date="2023-08" db="EMBL/GenBank/DDBJ databases">
        <title>Alcaligenaceae gen. nov., a novel taxon isolated from the sludge of Yixing Pesticide Factory.</title>
        <authorList>
            <person name="Ruan L."/>
        </authorList>
    </citation>
    <scope>NUCLEOTIDE SEQUENCE [LARGE SCALE GENOMIC DNA]</scope>
    <source>
        <strain evidence="6 7">LG-2</strain>
    </source>
</reference>
<keyword evidence="7" id="KW-1185">Reference proteome</keyword>
<keyword evidence="3" id="KW-0238">DNA-binding</keyword>
<dbReference type="PANTHER" id="PTHR30427">
    <property type="entry name" value="TRANSCRIPTIONAL ACTIVATOR PROTEIN LYSR"/>
    <property type="match status" value="1"/>
</dbReference>
<name>A0ABU1D2T4_9BURK</name>
<dbReference type="Pfam" id="PF00126">
    <property type="entry name" value="HTH_1"/>
    <property type="match status" value="1"/>
</dbReference>
<evidence type="ECO:0000313" key="6">
    <source>
        <dbReference type="EMBL" id="MDR4124744.1"/>
    </source>
</evidence>
<evidence type="ECO:0000256" key="3">
    <source>
        <dbReference type="ARBA" id="ARBA00023125"/>
    </source>
</evidence>
<dbReference type="InterPro" id="IPR036390">
    <property type="entry name" value="WH_DNA-bd_sf"/>
</dbReference>
<evidence type="ECO:0000256" key="4">
    <source>
        <dbReference type="ARBA" id="ARBA00023163"/>
    </source>
</evidence>
<organism evidence="6 7">
    <name type="scientific">Yanghanlia caeni</name>
    <dbReference type="NCBI Taxonomy" id="3064283"/>
    <lineage>
        <taxon>Bacteria</taxon>
        <taxon>Pseudomonadati</taxon>
        <taxon>Pseudomonadota</taxon>
        <taxon>Betaproteobacteria</taxon>
        <taxon>Burkholderiales</taxon>
        <taxon>Alcaligenaceae</taxon>
        <taxon>Yanghanlia</taxon>
    </lineage>
</organism>
<comment type="caution">
    <text evidence="6">The sequence shown here is derived from an EMBL/GenBank/DDBJ whole genome shotgun (WGS) entry which is preliminary data.</text>
</comment>
<gene>
    <name evidence="6" type="ORF">Q8947_01945</name>
</gene>
<dbReference type="Proteomes" id="UP001232156">
    <property type="component" value="Unassembled WGS sequence"/>
</dbReference>
<dbReference type="InterPro" id="IPR036388">
    <property type="entry name" value="WH-like_DNA-bd_sf"/>
</dbReference>
<dbReference type="PRINTS" id="PR00039">
    <property type="entry name" value="HTHLYSR"/>
</dbReference>
<sequence length="338" mass="36350">MEIRQLEAFSAVHATGSVTAAARLLERSQPVVSRQLQDLEHELGFTLFTRTRPQVTLTDKGRLFLDEVQAILAGLQQLESRSREIAGGVTHPIRIGASFSLACSLLPSALASMGDPAVVFERKLHLSVLPSSNIVQALVNGEIDAAFTSLPLELGRCRLHWSAQAACQVALPDTHALADAPVISPMQLACDMVITPSNASRMRHRLSTALLHPSRDKGQRQIVTSSTMSAIMMVRAGLGVALVDPCLVQHIRPEGVVYKPLDSYVPYLFGAITYGDRPVPEALQNIIDAVHEYAFKQIPQLTPGDETGVPVFANPLEAAQGAGNDARSVQAEADDAVT</sequence>
<dbReference type="Gene3D" id="1.10.10.10">
    <property type="entry name" value="Winged helix-like DNA-binding domain superfamily/Winged helix DNA-binding domain"/>
    <property type="match status" value="1"/>
</dbReference>
<evidence type="ECO:0000313" key="7">
    <source>
        <dbReference type="Proteomes" id="UP001232156"/>
    </source>
</evidence>
<dbReference type="InterPro" id="IPR000847">
    <property type="entry name" value="LysR_HTH_N"/>
</dbReference>
<dbReference type="RefSeq" id="WP_347286320.1">
    <property type="nucleotide sequence ID" value="NZ_JAUZQE010000003.1"/>
</dbReference>
<dbReference type="Gene3D" id="3.40.190.10">
    <property type="entry name" value="Periplasmic binding protein-like II"/>
    <property type="match status" value="2"/>
</dbReference>
<proteinExistence type="inferred from homology"/>
<evidence type="ECO:0000259" key="5">
    <source>
        <dbReference type="PROSITE" id="PS50931"/>
    </source>
</evidence>
<keyword evidence="2" id="KW-0805">Transcription regulation</keyword>
<accession>A0ABU1D2T4</accession>
<evidence type="ECO:0000256" key="1">
    <source>
        <dbReference type="ARBA" id="ARBA00009437"/>
    </source>
</evidence>
<dbReference type="PANTHER" id="PTHR30427:SF1">
    <property type="entry name" value="TRANSCRIPTIONAL ACTIVATOR PROTEIN LYSR"/>
    <property type="match status" value="1"/>
</dbReference>
<dbReference type="SUPFAM" id="SSF53850">
    <property type="entry name" value="Periplasmic binding protein-like II"/>
    <property type="match status" value="1"/>
</dbReference>
<evidence type="ECO:0000256" key="2">
    <source>
        <dbReference type="ARBA" id="ARBA00023015"/>
    </source>
</evidence>